<dbReference type="GO" id="GO:0043024">
    <property type="term" value="F:ribosomal small subunit binding"/>
    <property type="evidence" value="ECO:0007669"/>
    <property type="project" value="TreeGrafter"/>
</dbReference>
<comment type="similarity">
    <text evidence="2">Belongs to the RbfA family.</text>
</comment>
<protein>
    <recommendedName>
        <fullName evidence="2">Ribosome-binding factor A</fullName>
    </recommendedName>
</protein>
<dbReference type="GO" id="GO:0005829">
    <property type="term" value="C:cytosol"/>
    <property type="evidence" value="ECO:0007669"/>
    <property type="project" value="TreeGrafter"/>
</dbReference>
<keyword evidence="5" id="KW-1185">Reference proteome</keyword>
<dbReference type="EMBL" id="VDMB01000008">
    <property type="protein sequence ID" value="TYT74815.1"/>
    <property type="molecule type" value="Genomic_DNA"/>
</dbReference>
<dbReference type="PANTHER" id="PTHR33515">
    <property type="entry name" value="RIBOSOME-BINDING FACTOR A, CHLOROPLASTIC-RELATED"/>
    <property type="match status" value="1"/>
</dbReference>
<evidence type="ECO:0000256" key="2">
    <source>
        <dbReference type="HAMAP-Rule" id="MF_00003"/>
    </source>
</evidence>
<comment type="function">
    <text evidence="2">One of several proteins that assist in the late maturation steps of the functional core of the 30S ribosomal subunit. Associates with free 30S ribosomal subunits (but not with 30S subunits that are part of 70S ribosomes or polysomes). Required for efficient processing of 16S rRNA. May interact with the 5'-terminal helix region of 16S rRNA.</text>
</comment>
<dbReference type="PANTHER" id="PTHR33515:SF1">
    <property type="entry name" value="RIBOSOME-BINDING FACTOR A, CHLOROPLASTIC-RELATED"/>
    <property type="match status" value="1"/>
</dbReference>
<dbReference type="Pfam" id="PF02033">
    <property type="entry name" value="RBFA"/>
    <property type="match status" value="1"/>
</dbReference>
<dbReference type="OrthoDB" id="307788at2"/>
<keyword evidence="2" id="KW-0963">Cytoplasm</keyword>
<sequence>MKGSPRSDRIRGRIQEVISTHLTRNIQDPRLHLVTVTGVELSRDMRIATIFFTTSIGADAQADALKGFESAKGFLKRNAAKDLGLRHMPDLRFRHDDSFDYGARMEKMLKEVLTEDQKGDGHNENSSNEDSHDPDPS</sequence>
<dbReference type="RefSeq" id="WP_139448127.1">
    <property type="nucleotide sequence ID" value="NZ_VDMB01000008.1"/>
</dbReference>
<keyword evidence="1 2" id="KW-0690">Ribosome biogenesis</keyword>
<feature type="region of interest" description="Disordered" evidence="3">
    <location>
        <begin position="112"/>
        <end position="137"/>
    </location>
</feature>
<dbReference type="AlphaFoldDB" id="A0A5Q4VB85"/>
<dbReference type="HAMAP" id="MF_00003">
    <property type="entry name" value="RbfA"/>
    <property type="match status" value="1"/>
</dbReference>
<organism evidence="4 5">
    <name type="scientific">Desulfobotulus mexicanus</name>
    <dbReference type="NCBI Taxonomy" id="2586642"/>
    <lineage>
        <taxon>Bacteria</taxon>
        <taxon>Pseudomonadati</taxon>
        <taxon>Thermodesulfobacteriota</taxon>
        <taxon>Desulfobacteria</taxon>
        <taxon>Desulfobacterales</taxon>
        <taxon>Desulfobacteraceae</taxon>
        <taxon>Desulfobotulus</taxon>
    </lineage>
</organism>
<dbReference type="Proteomes" id="UP000321899">
    <property type="component" value="Unassembled WGS sequence"/>
</dbReference>
<evidence type="ECO:0000256" key="1">
    <source>
        <dbReference type="ARBA" id="ARBA00022517"/>
    </source>
</evidence>
<dbReference type="GO" id="GO:0030490">
    <property type="term" value="P:maturation of SSU-rRNA"/>
    <property type="evidence" value="ECO:0007669"/>
    <property type="project" value="UniProtKB-UniRule"/>
</dbReference>
<dbReference type="SUPFAM" id="SSF89919">
    <property type="entry name" value="Ribosome-binding factor A, RbfA"/>
    <property type="match status" value="1"/>
</dbReference>
<dbReference type="PROSITE" id="PS01319">
    <property type="entry name" value="RBFA"/>
    <property type="match status" value="1"/>
</dbReference>
<evidence type="ECO:0000313" key="5">
    <source>
        <dbReference type="Proteomes" id="UP000321899"/>
    </source>
</evidence>
<dbReference type="InterPro" id="IPR015946">
    <property type="entry name" value="KH_dom-like_a/b"/>
</dbReference>
<comment type="subcellular location">
    <subcellularLocation>
        <location evidence="2">Cytoplasm</location>
    </subcellularLocation>
</comment>
<comment type="caution">
    <text evidence="4">The sequence shown here is derived from an EMBL/GenBank/DDBJ whole genome shotgun (WGS) entry which is preliminary data.</text>
</comment>
<comment type="subunit">
    <text evidence="2">Monomer. Binds 30S ribosomal subunits, but not 50S ribosomal subunits or 70S ribosomes.</text>
</comment>
<dbReference type="InterPro" id="IPR023799">
    <property type="entry name" value="RbfA_dom_sf"/>
</dbReference>
<evidence type="ECO:0000313" key="4">
    <source>
        <dbReference type="EMBL" id="TYT74815.1"/>
    </source>
</evidence>
<dbReference type="Gene3D" id="3.30.300.20">
    <property type="match status" value="1"/>
</dbReference>
<evidence type="ECO:0000256" key="3">
    <source>
        <dbReference type="SAM" id="MobiDB-lite"/>
    </source>
</evidence>
<dbReference type="InterPro" id="IPR020053">
    <property type="entry name" value="Ribosome-bd_factorA_CS"/>
</dbReference>
<reference evidence="4 5" key="1">
    <citation type="submission" date="2019-06" db="EMBL/GenBank/DDBJ databases">
        <title>Desulfobotulus mexicanus sp. nov., a novel sulfate-reducing bacterium isolated from the sediment of an alkaline crater lake in Mexico.</title>
        <authorList>
            <person name="Hirschler-Rea A."/>
        </authorList>
    </citation>
    <scope>NUCLEOTIDE SEQUENCE [LARGE SCALE GENOMIC DNA]</scope>
    <source>
        <strain evidence="4 5">PAR22N</strain>
    </source>
</reference>
<dbReference type="NCBIfam" id="TIGR00082">
    <property type="entry name" value="rbfA"/>
    <property type="match status" value="1"/>
</dbReference>
<gene>
    <name evidence="2 4" type="primary">rbfA</name>
    <name evidence="4" type="ORF">FIM25_08180</name>
</gene>
<accession>A0A5Q4VB85</accession>
<proteinExistence type="inferred from homology"/>
<dbReference type="InterPro" id="IPR000238">
    <property type="entry name" value="RbfA"/>
</dbReference>
<name>A0A5Q4VB85_9BACT</name>